<proteinExistence type="predicted"/>
<dbReference type="RefSeq" id="WP_150458748.1">
    <property type="nucleotide sequence ID" value="NZ_VYKK01000017.1"/>
</dbReference>
<organism evidence="1 2">
    <name type="scientific">Paenibacillus spiritus</name>
    <dbReference type="NCBI Taxonomy" id="2496557"/>
    <lineage>
        <taxon>Bacteria</taxon>
        <taxon>Bacillati</taxon>
        <taxon>Bacillota</taxon>
        <taxon>Bacilli</taxon>
        <taxon>Bacillales</taxon>
        <taxon>Paenibacillaceae</taxon>
        <taxon>Paenibacillus</taxon>
    </lineage>
</organism>
<keyword evidence="2" id="KW-1185">Reference proteome</keyword>
<reference evidence="1 2" key="1">
    <citation type="submission" date="2019-09" db="EMBL/GenBank/DDBJ databases">
        <title>Bacillus ochoae sp. nov., Paenibacillus whitsoniae sp. nov., Paenibacillus spiritus sp. nov. Isolated from the Mars Exploration Rover during spacecraft assembly.</title>
        <authorList>
            <person name="Seuylemezian A."/>
            <person name="Vaishampayan P."/>
        </authorList>
    </citation>
    <scope>NUCLEOTIDE SEQUENCE [LARGE SCALE GENOMIC DNA]</scope>
    <source>
        <strain evidence="1 2">MER_111</strain>
    </source>
</reference>
<evidence type="ECO:0008006" key="3">
    <source>
        <dbReference type="Google" id="ProtNLM"/>
    </source>
</evidence>
<gene>
    <name evidence="1" type="ORF">F4V43_13370</name>
</gene>
<comment type="caution">
    <text evidence="1">The sequence shown here is derived from an EMBL/GenBank/DDBJ whole genome shotgun (WGS) entry which is preliminary data.</text>
</comment>
<dbReference type="InterPro" id="IPR008949">
    <property type="entry name" value="Isoprenoid_synthase_dom_sf"/>
</dbReference>
<name>A0A5J5G5R9_9BACL</name>
<evidence type="ECO:0000313" key="1">
    <source>
        <dbReference type="EMBL" id="KAA9002403.1"/>
    </source>
</evidence>
<evidence type="ECO:0000313" key="2">
    <source>
        <dbReference type="Proteomes" id="UP000367750"/>
    </source>
</evidence>
<dbReference type="AlphaFoldDB" id="A0A5J5G5R9"/>
<dbReference type="Gene3D" id="1.10.600.10">
    <property type="entry name" value="Farnesyl Diphosphate Synthase"/>
    <property type="match status" value="1"/>
</dbReference>
<sequence length="302" mass="33548">MNRAAGIEDMVGAIRRRTLLDKYGRDGGATVLEALNLPLRLNRFSWGGLYLLLAGYADRLCGAETEEIAVSVELLCLSSKILDDLADGDNPALADAIGESGAVFLFTDLLVDCLRRLNRVSEEPDRLYAYLQEALHGEWIDVSRTAFDGMDEERYMTEILPKSAAFFKIVAFLADPGRREFWEAFCDSAAAATQLLNDLHGVFSEGKSDLARLRPTLPLIKALDMPEEYGRAETARLLRGCAAGDVPQEAARERLAASGALEYCAIIREMHKERCAELLRTRFPEEQERNARLLDYLGLGPE</sequence>
<dbReference type="EMBL" id="VYKK01000017">
    <property type="protein sequence ID" value="KAA9002403.1"/>
    <property type="molecule type" value="Genomic_DNA"/>
</dbReference>
<accession>A0A5J5G5R9</accession>
<dbReference type="OrthoDB" id="160295at2"/>
<dbReference type="SUPFAM" id="SSF48576">
    <property type="entry name" value="Terpenoid synthases"/>
    <property type="match status" value="1"/>
</dbReference>
<dbReference type="Proteomes" id="UP000367750">
    <property type="component" value="Unassembled WGS sequence"/>
</dbReference>
<protein>
    <recommendedName>
        <fullName evidence="3">Polyprenyl synthetase</fullName>
    </recommendedName>
</protein>